<dbReference type="InterPro" id="IPR000825">
    <property type="entry name" value="SUF_FeS_clus_asmbl_SufBD_core"/>
</dbReference>
<dbReference type="GO" id="GO:0016226">
    <property type="term" value="P:iron-sulfur cluster assembly"/>
    <property type="evidence" value="ECO:0007669"/>
    <property type="project" value="InterPro"/>
</dbReference>
<dbReference type="Proteomes" id="UP001199355">
    <property type="component" value="Unassembled WGS sequence"/>
</dbReference>
<reference evidence="2 3" key="1">
    <citation type="submission" date="2021-10" db="EMBL/GenBank/DDBJ databases">
        <title>Anaerobic single-cell dispensing facilitates the cultivation of human gut bacteria.</title>
        <authorList>
            <person name="Afrizal A."/>
        </authorList>
    </citation>
    <scope>NUCLEOTIDE SEQUENCE [LARGE SCALE GENOMIC DNA]</scope>
    <source>
        <strain evidence="2 3">CLA-AA-H244</strain>
    </source>
</reference>
<keyword evidence="3" id="KW-1185">Reference proteome</keyword>
<proteinExistence type="predicted"/>
<dbReference type="AlphaFoldDB" id="A0AAE3AVF9"/>
<dbReference type="InterPro" id="IPR037284">
    <property type="entry name" value="SUF_FeS_clus_asmbl_SufBD_sf"/>
</dbReference>
<feature type="domain" description="SUF system FeS cluster assembly SufBD core" evidence="1">
    <location>
        <begin position="97"/>
        <end position="321"/>
    </location>
</feature>
<evidence type="ECO:0000313" key="3">
    <source>
        <dbReference type="Proteomes" id="UP001199355"/>
    </source>
</evidence>
<dbReference type="Pfam" id="PF01458">
    <property type="entry name" value="SUFBD_core"/>
    <property type="match status" value="1"/>
</dbReference>
<dbReference type="InterPro" id="IPR055346">
    <property type="entry name" value="Fe-S_cluster_assembly_SufBD"/>
</dbReference>
<dbReference type="PANTHER" id="PTHR43575:SF1">
    <property type="entry name" value="PROTEIN ABCI7, CHLOROPLASTIC"/>
    <property type="match status" value="1"/>
</dbReference>
<organism evidence="2 3">
    <name type="scientific">Gallintestinimicrobium propionicum</name>
    <dbReference type="NCBI Taxonomy" id="2981770"/>
    <lineage>
        <taxon>Bacteria</taxon>
        <taxon>Bacillati</taxon>
        <taxon>Bacillota</taxon>
        <taxon>Clostridia</taxon>
        <taxon>Lachnospirales</taxon>
        <taxon>Lachnospiraceae</taxon>
        <taxon>Gallintestinimicrobium</taxon>
    </lineage>
</organism>
<gene>
    <name evidence="2" type="ORF">LKD45_07770</name>
</gene>
<comment type="caution">
    <text evidence="2">The sequence shown here is derived from an EMBL/GenBank/DDBJ whole genome shotgun (WGS) entry which is preliminary data.</text>
</comment>
<name>A0AAE3AVF9_9FIRM</name>
<dbReference type="PANTHER" id="PTHR43575">
    <property type="entry name" value="PROTEIN ABCI7, CHLOROPLASTIC"/>
    <property type="match status" value="1"/>
</dbReference>
<evidence type="ECO:0000313" key="2">
    <source>
        <dbReference type="EMBL" id="MCC2167591.1"/>
    </source>
</evidence>
<dbReference type="RefSeq" id="WP_308728185.1">
    <property type="nucleotide sequence ID" value="NZ_JAJEQF010000016.1"/>
</dbReference>
<dbReference type="EMBL" id="JAJEQF010000016">
    <property type="protein sequence ID" value="MCC2167591.1"/>
    <property type="molecule type" value="Genomic_DNA"/>
</dbReference>
<evidence type="ECO:0000259" key="1">
    <source>
        <dbReference type="Pfam" id="PF01458"/>
    </source>
</evidence>
<sequence length="355" mass="38819">MDMKINFLPAKTWNWLRMNETEVKQVKADRQALEKEEIPETFAVEASTLEPIKTGMGPDMDKLAEQSGFAAKVYRMPAGIKEAAALRLGFVCKDQTASLDLIDLIAEENSEMTVVMDYASDADAEGLCSVRTRVKVGKGALLRLVQIDCLGKGFRVLNDVGSICEDQGRIEMVHIFLGGGKIYQGCQTELLGNESSLQSDIGYLLQDDQRLDMNYVALHEGKRTNSEINASGVLKDASSKLFRGTIDFQHGSAESVGAEKEDVLLMGDDVVNQTIPLILCAEEDVKGSHGASIGQLDEETLFYMQARGISEEQAYALMADARIEAVCQKIPDETAQKLVKAYLGGDAADECEKNS</sequence>
<accession>A0AAE3AVF9</accession>
<protein>
    <submittedName>
        <fullName evidence="2">SufD family Fe-S cluster assembly protein</fullName>
    </submittedName>
</protein>
<dbReference type="SUPFAM" id="SSF101960">
    <property type="entry name" value="Stabilizer of iron transporter SufD"/>
    <property type="match status" value="1"/>
</dbReference>